<dbReference type="InterPro" id="IPR051455">
    <property type="entry name" value="Bact_solute-bind_prot3"/>
</dbReference>
<keyword evidence="2" id="KW-0813">Transport</keyword>
<keyword evidence="8" id="KW-1185">Reference proteome</keyword>
<dbReference type="SMART" id="SM00062">
    <property type="entry name" value="PBPb"/>
    <property type="match status" value="1"/>
</dbReference>
<evidence type="ECO:0000256" key="1">
    <source>
        <dbReference type="ARBA" id="ARBA00010333"/>
    </source>
</evidence>
<accession>A0A516X5Q4</accession>
<evidence type="ECO:0000313" key="8">
    <source>
        <dbReference type="Proteomes" id="UP000317344"/>
    </source>
</evidence>
<dbReference type="Pfam" id="PF00497">
    <property type="entry name" value="SBP_bac_3"/>
    <property type="match status" value="1"/>
</dbReference>
<keyword evidence="3 5" id="KW-0732">Signal</keyword>
<dbReference type="PANTHER" id="PTHR30085:SF6">
    <property type="entry name" value="ABC TRANSPORTER GLUTAMINE-BINDING PROTEIN GLNH"/>
    <property type="match status" value="1"/>
</dbReference>
<dbReference type="InterPro" id="IPR001638">
    <property type="entry name" value="Solute-binding_3/MltF_N"/>
</dbReference>
<gene>
    <name evidence="7" type="ORF">FO059_14990</name>
</gene>
<reference evidence="7 8" key="1">
    <citation type="submission" date="2019-07" db="EMBL/GenBank/DDBJ databases">
        <title>Tomitella cavernea sp. nov., an actinomycete isolated from soil.</title>
        <authorList>
            <person name="Cheng J."/>
        </authorList>
    </citation>
    <scope>NUCLEOTIDE SEQUENCE [LARGE SCALE GENOMIC DNA]</scope>
    <source>
        <strain evidence="7 8">HY188</strain>
    </source>
</reference>
<reference evidence="7 8" key="2">
    <citation type="submission" date="2019-07" db="EMBL/GenBank/DDBJ databases">
        <authorList>
            <person name="Huang Y."/>
        </authorList>
    </citation>
    <scope>NUCLEOTIDE SEQUENCE [LARGE SCALE GENOMIC DNA]</scope>
    <source>
        <strain evidence="7 8">HY188</strain>
    </source>
</reference>
<evidence type="ECO:0000256" key="4">
    <source>
        <dbReference type="SAM" id="MobiDB-lite"/>
    </source>
</evidence>
<comment type="similarity">
    <text evidence="1">Belongs to the bacterial solute-binding protein 3 family.</text>
</comment>
<sequence>MSAPGEQKRRRVGLSAAVALALAASACASSPVAPSVTPQPGGPPLPAAATMLPQPTQRPSPPTDCDATGSLRPGVEGPVSGRLQQVRDRGRVIVGLDQGSNLFSFRDPLSGDLLGFDVDIAHQVARDLFGDPAKVEFHFLSSAQREQALREGTVDMVIKTMTITCERARSVAFSTVYYRAAQRVLVPRNSPVRSPADLGGKTVCMAAGTTSIPSLWNVQPNARIMTVPSWGDCLVAIQQRQVDAVSTDDTILAGMVAQDPNLKIVGDPIEQEPYGIGMHKGDDALVRFVNGTLERIREDGTWQRIYDRWLTVLGPAPEPPAAHYVD</sequence>
<evidence type="ECO:0000313" key="7">
    <source>
        <dbReference type="EMBL" id="QDQ98386.1"/>
    </source>
</evidence>
<evidence type="ECO:0000256" key="2">
    <source>
        <dbReference type="ARBA" id="ARBA00022448"/>
    </source>
</evidence>
<organism evidence="7 8">
    <name type="scientific">Tomitella fengzijianii</name>
    <dbReference type="NCBI Taxonomy" id="2597660"/>
    <lineage>
        <taxon>Bacteria</taxon>
        <taxon>Bacillati</taxon>
        <taxon>Actinomycetota</taxon>
        <taxon>Actinomycetes</taxon>
        <taxon>Mycobacteriales</taxon>
        <taxon>Tomitella</taxon>
    </lineage>
</organism>
<proteinExistence type="inferred from homology"/>
<feature type="signal peptide" evidence="5">
    <location>
        <begin position="1"/>
        <end position="28"/>
    </location>
</feature>
<evidence type="ECO:0000259" key="6">
    <source>
        <dbReference type="SMART" id="SM00062"/>
    </source>
</evidence>
<dbReference type="Gene3D" id="3.40.190.10">
    <property type="entry name" value="Periplasmic binding protein-like II"/>
    <property type="match status" value="2"/>
</dbReference>
<feature type="region of interest" description="Disordered" evidence="4">
    <location>
        <begin position="29"/>
        <end position="79"/>
    </location>
</feature>
<feature type="compositionally biased region" description="Low complexity" evidence="4">
    <location>
        <begin position="29"/>
        <end position="39"/>
    </location>
</feature>
<dbReference type="AlphaFoldDB" id="A0A516X5Q4"/>
<evidence type="ECO:0000256" key="3">
    <source>
        <dbReference type="ARBA" id="ARBA00022729"/>
    </source>
</evidence>
<dbReference type="GO" id="GO:0006865">
    <property type="term" value="P:amino acid transport"/>
    <property type="evidence" value="ECO:0007669"/>
    <property type="project" value="TreeGrafter"/>
</dbReference>
<dbReference type="OrthoDB" id="9807888at2"/>
<dbReference type="KEGG" id="toy:FO059_14990"/>
<feature type="chain" id="PRO_5022057448" evidence="5">
    <location>
        <begin position="29"/>
        <end position="326"/>
    </location>
</feature>
<evidence type="ECO:0000256" key="5">
    <source>
        <dbReference type="SAM" id="SignalP"/>
    </source>
</evidence>
<dbReference type="SUPFAM" id="SSF53850">
    <property type="entry name" value="Periplasmic binding protein-like II"/>
    <property type="match status" value="1"/>
</dbReference>
<name>A0A516X5Q4_9ACTN</name>
<dbReference type="RefSeq" id="WP_143909791.1">
    <property type="nucleotide sequence ID" value="NZ_CP041765.1"/>
</dbReference>
<feature type="domain" description="Solute-binding protein family 3/N-terminal" evidence="6">
    <location>
        <begin position="91"/>
        <end position="313"/>
    </location>
</feature>
<dbReference type="CDD" id="cd13690">
    <property type="entry name" value="PBP2_GluB"/>
    <property type="match status" value="1"/>
</dbReference>
<dbReference type="Proteomes" id="UP000317344">
    <property type="component" value="Chromosome"/>
</dbReference>
<dbReference type="GO" id="GO:0005576">
    <property type="term" value="C:extracellular region"/>
    <property type="evidence" value="ECO:0007669"/>
    <property type="project" value="TreeGrafter"/>
</dbReference>
<protein>
    <submittedName>
        <fullName evidence="7">Glutamate ABC transporter substrate-binding protein</fullName>
    </submittedName>
</protein>
<dbReference type="PANTHER" id="PTHR30085">
    <property type="entry name" value="AMINO ACID ABC TRANSPORTER PERMEASE"/>
    <property type="match status" value="1"/>
</dbReference>
<dbReference type="GO" id="GO:0030288">
    <property type="term" value="C:outer membrane-bounded periplasmic space"/>
    <property type="evidence" value="ECO:0007669"/>
    <property type="project" value="TreeGrafter"/>
</dbReference>
<dbReference type="EMBL" id="CP041765">
    <property type="protein sequence ID" value="QDQ98386.1"/>
    <property type="molecule type" value="Genomic_DNA"/>
</dbReference>